<protein>
    <recommendedName>
        <fullName evidence="1">CHAD domain-containing protein</fullName>
    </recommendedName>
</protein>
<dbReference type="Gene3D" id="1.40.20.10">
    <property type="entry name" value="CHAD domain"/>
    <property type="match status" value="1"/>
</dbReference>
<dbReference type="PANTHER" id="PTHR39339">
    <property type="entry name" value="SLR1444 PROTEIN"/>
    <property type="match status" value="1"/>
</dbReference>
<dbReference type="SMART" id="SM00880">
    <property type="entry name" value="CHAD"/>
    <property type="match status" value="1"/>
</dbReference>
<dbReference type="PROSITE" id="PS51708">
    <property type="entry name" value="CHAD"/>
    <property type="match status" value="1"/>
</dbReference>
<reference evidence="2" key="1">
    <citation type="journal article" date="2014" name="Int. J. Syst. Evol. Microbiol.">
        <title>Complete genome sequence of Corynebacterium casei LMG S-19264T (=DSM 44701T), isolated from a smear-ripened cheese.</title>
        <authorList>
            <consortium name="US DOE Joint Genome Institute (JGI-PGF)"/>
            <person name="Walter F."/>
            <person name="Albersmeier A."/>
            <person name="Kalinowski J."/>
            <person name="Ruckert C."/>
        </authorList>
    </citation>
    <scope>NUCLEOTIDE SEQUENCE</scope>
    <source>
        <strain evidence="2">CGMCC 1.15360</strain>
    </source>
</reference>
<dbReference type="Pfam" id="PF05235">
    <property type="entry name" value="CHAD"/>
    <property type="match status" value="1"/>
</dbReference>
<dbReference type="InterPro" id="IPR007899">
    <property type="entry name" value="CHAD_dom"/>
</dbReference>
<dbReference type="AlphaFoldDB" id="A0A916Z551"/>
<name>A0A916Z551_9SPHN</name>
<sequence>MAYRIRRKDHGCEKAMRRIAQEQIGKALLAIDDGASLSETVHDVRKRCKKMRALIHLMRAAFPDASAENDAFRDIAKLLASSRDAHVTLDCFDALAGDAGRRFGAERLAAFRGSLAQDFAGENADGEGIPDRLDQCRDLLEAARQRSRKWTLDADGWGAMEDGLKRSYSRAHAAADTVRRHPDVAAWHELRRHIKYHWYHTRLLEKIAPSAMRQRARMARKLTEAIGTHHDLAVFSDRLSAMGRDVDRELAELLAILSRRRRAMLEAKAQEMVAKLLSPSPGELVADWRSRWKRWQA</sequence>
<evidence type="ECO:0000313" key="3">
    <source>
        <dbReference type="Proteomes" id="UP000612349"/>
    </source>
</evidence>
<reference evidence="2" key="2">
    <citation type="submission" date="2020-09" db="EMBL/GenBank/DDBJ databases">
        <authorList>
            <person name="Sun Q."/>
            <person name="Zhou Y."/>
        </authorList>
    </citation>
    <scope>NUCLEOTIDE SEQUENCE</scope>
    <source>
        <strain evidence="2">CGMCC 1.15360</strain>
    </source>
</reference>
<dbReference type="PANTHER" id="PTHR39339:SF1">
    <property type="entry name" value="CHAD DOMAIN-CONTAINING PROTEIN"/>
    <property type="match status" value="1"/>
</dbReference>
<evidence type="ECO:0000313" key="2">
    <source>
        <dbReference type="EMBL" id="GGD74167.1"/>
    </source>
</evidence>
<gene>
    <name evidence="2" type="ORF">GCM10010990_24780</name>
</gene>
<evidence type="ECO:0000259" key="1">
    <source>
        <dbReference type="PROSITE" id="PS51708"/>
    </source>
</evidence>
<comment type="caution">
    <text evidence="2">The sequence shown here is derived from an EMBL/GenBank/DDBJ whole genome shotgun (WGS) entry which is preliminary data.</text>
</comment>
<feature type="domain" description="CHAD" evidence="1">
    <location>
        <begin position="9"/>
        <end position="282"/>
    </location>
</feature>
<keyword evidence="3" id="KW-1185">Reference proteome</keyword>
<accession>A0A916Z551</accession>
<dbReference type="Proteomes" id="UP000612349">
    <property type="component" value="Unassembled WGS sequence"/>
</dbReference>
<dbReference type="RefSeq" id="WP_066777574.1">
    <property type="nucleotide sequence ID" value="NZ_BMIP01000005.1"/>
</dbReference>
<dbReference type="InterPro" id="IPR038186">
    <property type="entry name" value="CHAD_dom_sf"/>
</dbReference>
<proteinExistence type="predicted"/>
<dbReference type="EMBL" id="BMIP01000005">
    <property type="protein sequence ID" value="GGD74167.1"/>
    <property type="molecule type" value="Genomic_DNA"/>
</dbReference>
<organism evidence="2 3">
    <name type="scientific">Croceicoccus mobilis</name>
    <dbReference type="NCBI Taxonomy" id="1703339"/>
    <lineage>
        <taxon>Bacteria</taxon>
        <taxon>Pseudomonadati</taxon>
        <taxon>Pseudomonadota</taxon>
        <taxon>Alphaproteobacteria</taxon>
        <taxon>Sphingomonadales</taxon>
        <taxon>Erythrobacteraceae</taxon>
        <taxon>Croceicoccus</taxon>
    </lineage>
</organism>